<accession>A0A1X2H893</accession>
<dbReference type="InParanoid" id="A0A1X2H893"/>
<evidence type="ECO:0000313" key="1">
    <source>
        <dbReference type="EMBL" id="ORY94762.1"/>
    </source>
</evidence>
<dbReference type="EMBL" id="MCGN01000007">
    <property type="protein sequence ID" value="ORY94762.1"/>
    <property type="molecule type" value="Genomic_DNA"/>
</dbReference>
<protein>
    <submittedName>
        <fullName evidence="1">Uncharacterized protein</fullName>
    </submittedName>
</protein>
<evidence type="ECO:0000313" key="2">
    <source>
        <dbReference type="Proteomes" id="UP000242180"/>
    </source>
</evidence>
<dbReference type="Proteomes" id="UP000242180">
    <property type="component" value="Unassembled WGS sequence"/>
</dbReference>
<sequence length="201" mass="23249">MSFLEITYLLAIWNIVTTFGAAILSELNQPHNEQDRLRAASRHARKRKPRYKQIFFTRFLLWSQFCPWKVWASASDFPLNSFKKMDVTTSDLGDDFVLIHSHHENRQGFLQGVRKDPVQDPSPHFSRLGGTLDYSDIDSKEYVILHDDSDRQENVDGAPAQPRPLLLPTLSSRTLGVLYRFTGRCSVPPLRLRPPFRRRAP</sequence>
<proteinExistence type="predicted"/>
<gene>
    <name evidence="1" type="ORF">BCR43DRAFT_506713</name>
</gene>
<comment type="caution">
    <text evidence="1">The sequence shown here is derived from an EMBL/GenBank/DDBJ whole genome shotgun (WGS) entry which is preliminary data.</text>
</comment>
<organism evidence="1 2">
    <name type="scientific">Syncephalastrum racemosum</name>
    <name type="common">Filamentous fungus</name>
    <dbReference type="NCBI Taxonomy" id="13706"/>
    <lineage>
        <taxon>Eukaryota</taxon>
        <taxon>Fungi</taxon>
        <taxon>Fungi incertae sedis</taxon>
        <taxon>Mucoromycota</taxon>
        <taxon>Mucoromycotina</taxon>
        <taxon>Mucoromycetes</taxon>
        <taxon>Mucorales</taxon>
        <taxon>Syncephalastraceae</taxon>
        <taxon>Syncephalastrum</taxon>
    </lineage>
</organism>
<name>A0A1X2H893_SYNRA</name>
<reference evidence="1 2" key="1">
    <citation type="submission" date="2016-07" db="EMBL/GenBank/DDBJ databases">
        <title>Pervasive Adenine N6-methylation of Active Genes in Fungi.</title>
        <authorList>
            <consortium name="DOE Joint Genome Institute"/>
            <person name="Mondo S.J."/>
            <person name="Dannebaum R.O."/>
            <person name="Kuo R.C."/>
            <person name="Labutti K."/>
            <person name="Haridas S."/>
            <person name="Kuo A."/>
            <person name="Salamov A."/>
            <person name="Ahrendt S.R."/>
            <person name="Lipzen A."/>
            <person name="Sullivan W."/>
            <person name="Andreopoulos W.B."/>
            <person name="Clum A."/>
            <person name="Lindquist E."/>
            <person name="Daum C."/>
            <person name="Ramamoorthy G.K."/>
            <person name="Gryganskyi A."/>
            <person name="Culley D."/>
            <person name="Magnuson J.K."/>
            <person name="James T.Y."/>
            <person name="O'Malley M.A."/>
            <person name="Stajich J.E."/>
            <person name="Spatafora J.W."/>
            <person name="Visel A."/>
            <person name="Grigoriev I.V."/>
        </authorList>
    </citation>
    <scope>NUCLEOTIDE SEQUENCE [LARGE SCALE GENOMIC DNA]</scope>
    <source>
        <strain evidence="1 2">NRRL 2496</strain>
    </source>
</reference>
<keyword evidence="2" id="KW-1185">Reference proteome</keyword>
<dbReference type="AlphaFoldDB" id="A0A1X2H893"/>